<feature type="region of interest" description="Disordered" evidence="1">
    <location>
        <begin position="1"/>
        <end position="127"/>
    </location>
</feature>
<comment type="caution">
    <text evidence="2">The sequence shown here is derived from an EMBL/GenBank/DDBJ whole genome shotgun (WGS) entry which is preliminary data.</text>
</comment>
<evidence type="ECO:0000313" key="2">
    <source>
        <dbReference type="EMBL" id="KAL0945423.1"/>
    </source>
</evidence>
<feature type="region of interest" description="Disordered" evidence="1">
    <location>
        <begin position="440"/>
        <end position="487"/>
    </location>
</feature>
<gene>
    <name evidence="2" type="ORF">HGRIS_000915</name>
</gene>
<dbReference type="Proteomes" id="UP001556367">
    <property type="component" value="Unassembled WGS sequence"/>
</dbReference>
<proteinExistence type="predicted"/>
<protein>
    <submittedName>
        <fullName evidence="2">Uncharacterized protein</fullName>
    </submittedName>
</protein>
<feature type="compositionally biased region" description="Basic residues" evidence="1">
    <location>
        <begin position="42"/>
        <end position="57"/>
    </location>
</feature>
<accession>A0ABR3IQ64</accession>
<evidence type="ECO:0000256" key="1">
    <source>
        <dbReference type="SAM" id="MobiDB-lite"/>
    </source>
</evidence>
<feature type="compositionally biased region" description="Pro residues" evidence="1">
    <location>
        <begin position="473"/>
        <end position="487"/>
    </location>
</feature>
<organism evidence="2 3">
    <name type="scientific">Hohenbuehelia grisea</name>
    <dbReference type="NCBI Taxonomy" id="104357"/>
    <lineage>
        <taxon>Eukaryota</taxon>
        <taxon>Fungi</taxon>
        <taxon>Dikarya</taxon>
        <taxon>Basidiomycota</taxon>
        <taxon>Agaricomycotina</taxon>
        <taxon>Agaricomycetes</taxon>
        <taxon>Agaricomycetidae</taxon>
        <taxon>Agaricales</taxon>
        <taxon>Pleurotineae</taxon>
        <taxon>Pleurotaceae</taxon>
        <taxon>Hohenbuehelia</taxon>
    </lineage>
</organism>
<dbReference type="EMBL" id="JASNQZ010000018">
    <property type="protein sequence ID" value="KAL0945423.1"/>
    <property type="molecule type" value="Genomic_DNA"/>
</dbReference>
<reference evidence="3" key="1">
    <citation type="submission" date="2024-06" db="EMBL/GenBank/DDBJ databases">
        <title>Multi-omics analyses provide insights into the biosynthesis of the anticancer antibiotic pleurotin in Hohenbuehelia grisea.</title>
        <authorList>
            <person name="Weaver J.A."/>
            <person name="Alberti F."/>
        </authorList>
    </citation>
    <scope>NUCLEOTIDE SEQUENCE [LARGE SCALE GENOMIC DNA]</scope>
    <source>
        <strain evidence="3">T-177</strain>
    </source>
</reference>
<name>A0ABR3IQ64_9AGAR</name>
<feature type="compositionally biased region" description="Polar residues" evidence="1">
    <location>
        <begin position="1"/>
        <end position="15"/>
    </location>
</feature>
<evidence type="ECO:0000313" key="3">
    <source>
        <dbReference type="Proteomes" id="UP001556367"/>
    </source>
</evidence>
<sequence length="644" mass="67757">MAEAMTSTLTAQSFNPDGIPMEGVVGTSAGVSQAGAAPLTPVKRKPGRPKGSGKKHFLGTDEPKVKRPVGRPRKDGLPAGSLNATRRPSVGVSRSPRKSTEGIQPGPSAPIASSSSNVVPMSHWPAPTPSHDLAPAFVVDPSLDRDDWAELLITKPNTFLLALLSSLASPNPMSTAGPSVDDAFKSHLGSLSQSKGGQNIPTLYSILKTFWLPASPAYFSLTASASTARTPSEHRFFHWDPQPLVFNGISCPVCSSSMINRGRIRTGPIKVYDLDKPFFIIGCEYVCKSAACLKSFPEGGRKFASTDAQILRSLPAKLKDEFPAHLLQGESDSGSGANIWNWKAMGVSRALWNMVKGGLRAGLSKEVIVQLIRSIQLGVPDEVERKEEHDSGPEIDEPDQILADSDAAEVEQLAIHDNAQSAEPDPNDAYNKAWNANAAVAESSGASNQPPPADAATPNHDHSGTAAPAAPMAAPPAASPAPAPAPIPPPAVPNVQYAFLQSRQFSNFPLAFTPYGYVTTPTPTPTPAAPIPTMNGEQPPAPSAGGDITSASMAHQPSASASRRGFSFAVSTPVPAGNPAQSGSGPLETVSKRAPRHCCKCGSQDCKGKGGRSFCNRPCQDCRKLECKGRNSRRPDKSCAEAWS</sequence>
<keyword evidence="3" id="KW-1185">Reference proteome</keyword>